<dbReference type="EMBL" id="CP041372">
    <property type="protein sequence ID" value="QKS73021.1"/>
    <property type="molecule type" value="Genomic_DNA"/>
</dbReference>
<proteinExistence type="predicted"/>
<feature type="transmembrane region" description="Helical" evidence="1">
    <location>
        <begin position="32"/>
        <end position="54"/>
    </location>
</feature>
<evidence type="ECO:0000313" key="3">
    <source>
        <dbReference type="Proteomes" id="UP000318138"/>
    </source>
</evidence>
<protein>
    <submittedName>
        <fullName evidence="2">Uncharacterized protein</fullName>
    </submittedName>
</protein>
<keyword evidence="3" id="KW-1185">Reference proteome</keyword>
<keyword evidence="1" id="KW-1133">Transmembrane helix</keyword>
<keyword evidence="1" id="KW-0812">Transmembrane</keyword>
<organism evidence="2 3">
    <name type="scientific">Paenalkalicoccus suaedae</name>
    <dbReference type="NCBI Taxonomy" id="2592382"/>
    <lineage>
        <taxon>Bacteria</taxon>
        <taxon>Bacillati</taxon>
        <taxon>Bacillota</taxon>
        <taxon>Bacilli</taxon>
        <taxon>Bacillales</taxon>
        <taxon>Bacillaceae</taxon>
        <taxon>Paenalkalicoccus</taxon>
    </lineage>
</organism>
<feature type="transmembrane region" description="Helical" evidence="1">
    <location>
        <begin position="5"/>
        <end position="26"/>
    </location>
</feature>
<dbReference type="Proteomes" id="UP000318138">
    <property type="component" value="Chromosome"/>
</dbReference>
<sequence>MKRTLVRIITFLLIFATLAFLLTQLLDLLFDYRALSILVSVIGFIVILVTASIASSNIVDRLF</sequence>
<keyword evidence="1" id="KW-0472">Membrane</keyword>
<dbReference type="RefSeq" id="WP_176010987.1">
    <property type="nucleotide sequence ID" value="NZ_CP041372.2"/>
</dbReference>
<dbReference type="KEGG" id="psua:FLK61_41255"/>
<accession>A0A859FJN9</accession>
<gene>
    <name evidence="2" type="ORF">FLK61_41255</name>
</gene>
<dbReference type="AlphaFoldDB" id="A0A859FJN9"/>
<reference evidence="3" key="1">
    <citation type="submission" date="2019-07" db="EMBL/GenBank/DDBJ databases">
        <title>Bacillus alkalisoli sp. nov. isolated from saline soil.</title>
        <authorList>
            <person name="Sun J.-Q."/>
            <person name="Xu L."/>
        </authorList>
    </citation>
    <scope>NUCLEOTIDE SEQUENCE [LARGE SCALE GENOMIC DNA]</scope>
    <source>
        <strain evidence="3">M4U3P1</strain>
    </source>
</reference>
<evidence type="ECO:0000313" key="2">
    <source>
        <dbReference type="EMBL" id="QKS73021.1"/>
    </source>
</evidence>
<name>A0A859FJN9_9BACI</name>
<evidence type="ECO:0000256" key="1">
    <source>
        <dbReference type="SAM" id="Phobius"/>
    </source>
</evidence>